<organism evidence="1 2">
    <name type="scientific">Amnibacterium soli</name>
    <dbReference type="NCBI Taxonomy" id="1282736"/>
    <lineage>
        <taxon>Bacteria</taxon>
        <taxon>Bacillati</taxon>
        <taxon>Actinomycetota</taxon>
        <taxon>Actinomycetes</taxon>
        <taxon>Micrococcales</taxon>
        <taxon>Microbacteriaceae</taxon>
        <taxon>Amnibacterium</taxon>
    </lineage>
</organism>
<protein>
    <submittedName>
        <fullName evidence="1">Uncharacterized protein</fullName>
    </submittedName>
</protein>
<name>A0ABP8YV85_9MICO</name>
<reference evidence="2" key="1">
    <citation type="journal article" date="2019" name="Int. J. Syst. Evol. Microbiol.">
        <title>The Global Catalogue of Microorganisms (GCM) 10K type strain sequencing project: providing services to taxonomists for standard genome sequencing and annotation.</title>
        <authorList>
            <consortium name="The Broad Institute Genomics Platform"/>
            <consortium name="The Broad Institute Genome Sequencing Center for Infectious Disease"/>
            <person name="Wu L."/>
            <person name="Ma J."/>
        </authorList>
    </citation>
    <scope>NUCLEOTIDE SEQUENCE [LARGE SCALE GENOMIC DNA]</scope>
    <source>
        <strain evidence="2">JCM 19015</strain>
    </source>
</reference>
<sequence>MRERTGRGRLRRMFEPLLPLTTDADLVAMATELVGVAIRRRTWLFVLDDEQRLSPIVIPMDGVPADADPAHVAILAARLGELVAGVPGAASVVLVWERPGAADVRMQEADWIAGLAASDAPIRAQLVASDDGVHLVDPAFAAVVAR</sequence>
<evidence type="ECO:0000313" key="1">
    <source>
        <dbReference type="EMBL" id="GAA4737394.1"/>
    </source>
</evidence>
<keyword evidence="2" id="KW-1185">Reference proteome</keyword>
<proteinExistence type="predicted"/>
<dbReference type="Proteomes" id="UP001500121">
    <property type="component" value="Unassembled WGS sequence"/>
</dbReference>
<dbReference type="EMBL" id="BAABLP010000001">
    <property type="protein sequence ID" value="GAA4737394.1"/>
    <property type="molecule type" value="Genomic_DNA"/>
</dbReference>
<gene>
    <name evidence="1" type="ORF">GCM10025783_04770</name>
</gene>
<comment type="caution">
    <text evidence="1">The sequence shown here is derived from an EMBL/GenBank/DDBJ whole genome shotgun (WGS) entry which is preliminary data.</text>
</comment>
<accession>A0ABP8YV85</accession>
<evidence type="ECO:0000313" key="2">
    <source>
        <dbReference type="Proteomes" id="UP001500121"/>
    </source>
</evidence>